<feature type="region of interest" description="Disordered" evidence="1">
    <location>
        <begin position="698"/>
        <end position="908"/>
    </location>
</feature>
<dbReference type="Proteomes" id="UP000803884">
    <property type="component" value="Unassembled WGS sequence"/>
</dbReference>
<feature type="region of interest" description="Disordered" evidence="1">
    <location>
        <begin position="326"/>
        <end position="365"/>
    </location>
</feature>
<sequence>MSIPEPKRALDGHCSAINDNTLYVFSADGFQSLQLKENATWVEEESGTSVKGAACVKASPGGKPALYVIGGDTDEEGYAGLQRYTFGDKKWETLSPPGFDLSGRVNHSAAYLSDSQSILVYAGSTPEAPSLMSSQTFLISAAEPYGIESFTSSAAPANQPILLPWNERQAVMAGGSPLSDVVYTFDREAGWQQLGTNLTAPLDPGVRGNLIQGSDGSKVLQTYDMKSSPNKVTQTVLLGAGGRMAPNGRVLGEQTPSGNQKRDLTLDNWPSYNSSNAPTASRTDYSLATGDEGMVVLAGGNADNPVAIFDQNDNSWVDAGEFFNVKQQQDQQPLVPSTTSSDSTPSSTSSSDPEASTTDAAGGGMTAHQKSMRTLGIVLGTLCGIAAVAIIMLLYIRWRKSKKARAAAAAGDNEKTDQNGTRLSFADRGASFMKEAGGSATDLGAPPRNRFEPNAPGSHSSLAIIGGKFNGRRNTNSVVPKGSFESTTNLVKGKEGGEPVEMMDIGEKKHLSPNDAAAPIPSLNVLGASPEDRRTSGWSKYFSTSQPKELEHLPSAYVKDRDSVASQWPSTRAPSSDVSRIPSSALVPPLEVDFSKTVDGQRLSNVIAKSPSFADSREDLANRGSTATGQKGEIEDSDRPMSDTNTVSSYDRSTMNSDYYNGMSSVNSPWTPFSNEDQRPTSSVYTASLYDRRLPSRAARSQGSGFFPGAGATPKPTKLKVNNDVKAGSEWSPRGADKDSPLLKSPPAIAAPAPPAAVHDRASTSTVFPQHKGDDRWTANFSRDDLMHGDLAPPRAPGLMNSSNNAKPAADRDSTVTVFPMDGGDGSWTANSKNTVDDDLLPPRALGGAQAGQDRGSTVTLFPRGVPSAYYSTRPKEIDEADANKKPMNSDMSWLNLNAGAGAGAPRG</sequence>
<proteinExistence type="predicted"/>
<dbReference type="InterPro" id="IPR015915">
    <property type="entry name" value="Kelch-typ_b-propeller"/>
</dbReference>
<evidence type="ECO:0008006" key="5">
    <source>
        <dbReference type="Google" id="ProtNLM"/>
    </source>
</evidence>
<evidence type="ECO:0000256" key="2">
    <source>
        <dbReference type="SAM" id="Phobius"/>
    </source>
</evidence>
<feature type="compositionally biased region" description="Polar residues" evidence="1">
    <location>
        <begin position="326"/>
        <end position="335"/>
    </location>
</feature>
<feature type="region of interest" description="Disordered" evidence="1">
    <location>
        <begin position="243"/>
        <end position="285"/>
    </location>
</feature>
<feature type="compositionally biased region" description="Basic and acidic residues" evidence="1">
    <location>
        <begin position="874"/>
        <end position="885"/>
    </location>
</feature>
<dbReference type="SUPFAM" id="SSF50965">
    <property type="entry name" value="Galactose oxidase, central domain"/>
    <property type="match status" value="1"/>
</dbReference>
<dbReference type="AlphaFoldDB" id="A0AB34L159"/>
<accession>A0AB34L159</accession>
<feature type="compositionally biased region" description="Polar residues" evidence="1">
    <location>
        <begin position="642"/>
        <end position="653"/>
    </location>
</feature>
<dbReference type="RefSeq" id="XP_069233356.1">
    <property type="nucleotide sequence ID" value="XM_069370022.1"/>
</dbReference>
<dbReference type="GeneID" id="96002860"/>
<evidence type="ECO:0000256" key="1">
    <source>
        <dbReference type="SAM" id="MobiDB-lite"/>
    </source>
</evidence>
<feature type="compositionally biased region" description="Low complexity" evidence="1">
    <location>
        <begin position="336"/>
        <end position="360"/>
    </location>
</feature>
<reference evidence="3 4" key="1">
    <citation type="journal article" date="2020" name="Microbiol. Resour. Announc.">
        <title>Draft Genome Sequence of a Cladosporium Species Isolated from the Mesophotic Ascidian Didemnum maculosum.</title>
        <authorList>
            <person name="Gioti A."/>
            <person name="Siaperas R."/>
            <person name="Nikolaivits E."/>
            <person name="Le Goff G."/>
            <person name="Ouazzani J."/>
            <person name="Kotoulas G."/>
            <person name="Topakas E."/>
        </authorList>
    </citation>
    <scope>NUCLEOTIDE SEQUENCE [LARGE SCALE GENOMIC DNA]</scope>
    <source>
        <strain evidence="3 4">TM138-S3</strain>
    </source>
</reference>
<gene>
    <name evidence="3" type="ORF">WHR41_01416</name>
</gene>
<dbReference type="Gene3D" id="2.120.10.80">
    <property type="entry name" value="Kelch-type beta propeller"/>
    <property type="match status" value="1"/>
</dbReference>
<feature type="compositionally biased region" description="Basic and acidic residues" evidence="1">
    <location>
        <begin position="632"/>
        <end position="641"/>
    </location>
</feature>
<feature type="compositionally biased region" description="Polar residues" evidence="1">
    <location>
        <begin position="268"/>
        <end position="285"/>
    </location>
</feature>
<organism evidence="3 4">
    <name type="scientific">Cladosporium halotolerans</name>
    <dbReference type="NCBI Taxonomy" id="1052096"/>
    <lineage>
        <taxon>Eukaryota</taxon>
        <taxon>Fungi</taxon>
        <taxon>Dikarya</taxon>
        <taxon>Ascomycota</taxon>
        <taxon>Pezizomycotina</taxon>
        <taxon>Dothideomycetes</taxon>
        <taxon>Dothideomycetidae</taxon>
        <taxon>Cladosporiales</taxon>
        <taxon>Cladosporiaceae</taxon>
        <taxon>Cladosporium</taxon>
    </lineage>
</organism>
<feature type="compositionally biased region" description="Basic and acidic residues" evidence="1">
    <location>
        <begin position="771"/>
        <end position="788"/>
    </location>
</feature>
<keyword evidence="2" id="KW-0472">Membrane</keyword>
<feature type="region of interest" description="Disordered" evidence="1">
    <location>
        <begin position="513"/>
        <end position="537"/>
    </location>
</feature>
<name>A0AB34L159_9PEZI</name>
<protein>
    <recommendedName>
        <fullName evidence="5">Pre-mRNA splicing factor CLF1</fullName>
    </recommendedName>
</protein>
<feature type="region of interest" description="Disordered" evidence="1">
    <location>
        <begin position="614"/>
        <end position="653"/>
    </location>
</feature>
<feature type="transmembrane region" description="Helical" evidence="2">
    <location>
        <begin position="375"/>
        <end position="396"/>
    </location>
</feature>
<keyword evidence="2" id="KW-0812">Transmembrane</keyword>
<dbReference type="EMBL" id="JAAQHG020000003">
    <property type="protein sequence ID" value="KAL1590251.1"/>
    <property type="molecule type" value="Genomic_DNA"/>
</dbReference>
<feature type="compositionally biased region" description="Polar residues" evidence="1">
    <location>
        <begin position="477"/>
        <end position="490"/>
    </location>
</feature>
<comment type="caution">
    <text evidence="3">The sequence shown here is derived from an EMBL/GenBank/DDBJ whole genome shotgun (WGS) entry which is preliminary data.</text>
</comment>
<keyword evidence="2" id="KW-1133">Transmembrane helix</keyword>
<keyword evidence="4" id="KW-1185">Reference proteome</keyword>
<dbReference type="InterPro" id="IPR011043">
    <property type="entry name" value="Gal_Oxase/kelch_b-propeller"/>
</dbReference>
<evidence type="ECO:0000313" key="3">
    <source>
        <dbReference type="EMBL" id="KAL1590251.1"/>
    </source>
</evidence>
<evidence type="ECO:0000313" key="4">
    <source>
        <dbReference type="Proteomes" id="UP000803884"/>
    </source>
</evidence>
<feature type="region of interest" description="Disordered" evidence="1">
    <location>
        <begin position="477"/>
        <end position="497"/>
    </location>
</feature>